<feature type="domain" description="2Fe-2S ferredoxin-type" evidence="8">
    <location>
        <begin position="6"/>
        <end position="84"/>
    </location>
</feature>
<evidence type="ECO:0000256" key="6">
    <source>
        <dbReference type="ARBA" id="ARBA00023004"/>
    </source>
</evidence>
<dbReference type="SMART" id="SM00929">
    <property type="entry name" value="NADH-G_4Fe-4S_3"/>
    <property type="match status" value="1"/>
</dbReference>
<dbReference type="GO" id="GO:0042773">
    <property type="term" value="P:ATP synthesis coupled electron transport"/>
    <property type="evidence" value="ECO:0007669"/>
    <property type="project" value="InterPro"/>
</dbReference>
<evidence type="ECO:0000259" key="9">
    <source>
        <dbReference type="PROSITE" id="PS51379"/>
    </source>
</evidence>
<dbReference type="SUPFAM" id="SSF54862">
    <property type="entry name" value="4Fe-4S ferredoxins"/>
    <property type="match status" value="1"/>
</dbReference>
<dbReference type="GO" id="GO:0046872">
    <property type="term" value="F:metal ion binding"/>
    <property type="evidence" value="ECO:0007669"/>
    <property type="project" value="UniProtKB-KW"/>
</dbReference>
<evidence type="ECO:0000256" key="7">
    <source>
        <dbReference type="ARBA" id="ARBA00023014"/>
    </source>
</evidence>
<keyword evidence="7" id="KW-0411">Iron-sulfur</keyword>
<dbReference type="FunFam" id="3.10.20.740:FF:000003">
    <property type="entry name" value="Formate dehydrogenase subunit alpha"/>
    <property type="match status" value="1"/>
</dbReference>
<dbReference type="PROSITE" id="PS00641">
    <property type="entry name" value="COMPLEX1_75K_1"/>
    <property type="match status" value="1"/>
</dbReference>
<dbReference type="GO" id="GO:0016020">
    <property type="term" value="C:membrane"/>
    <property type="evidence" value="ECO:0007669"/>
    <property type="project" value="InterPro"/>
</dbReference>
<dbReference type="PROSITE" id="PS51379">
    <property type="entry name" value="4FE4S_FER_2"/>
    <property type="match status" value="2"/>
</dbReference>
<comment type="function">
    <text evidence="2">Ferredoxins are iron-sulfur proteins that transfer electrons in a wide variety of metabolic reactions.</text>
</comment>
<evidence type="ECO:0000259" key="10">
    <source>
        <dbReference type="PROSITE" id="PS51839"/>
    </source>
</evidence>
<dbReference type="Pfam" id="PF13237">
    <property type="entry name" value="Fer4_10"/>
    <property type="match status" value="1"/>
</dbReference>
<sequence length="240" mass="26736">MPEEANKVTIKIDGEAVTAESGRNLLQVARENGFDIPGVCYHPKLSPTASCRVCVVKIDGSEWPEPACTTKVEEGMEVIAFDEELEEHRRELVDLMLSEHNCTCITCDSAGDCAVQDLAFRYDLINLSSERFREIYSNVTSKYQNFPIGSEKSEAISAHELGTNEYTGEPEDCIRCGYCIEVCPVNIYPVLIMEASEIYTQPGSLEDLYPEDCIGCGLCSYVCPGQIRIPSYFPEKENVE</sequence>
<dbReference type="Pfam" id="PF10588">
    <property type="entry name" value="NADH-G_4Fe-4S_3"/>
    <property type="match status" value="1"/>
</dbReference>
<keyword evidence="5" id="KW-0479">Metal-binding</keyword>
<feature type="domain" description="4Fe-4S ferredoxin-type" evidence="9">
    <location>
        <begin position="203"/>
        <end position="232"/>
    </location>
</feature>
<dbReference type="Gene3D" id="3.30.70.20">
    <property type="match status" value="1"/>
</dbReference>
<dbReference type="Pfam" id="PF13510">
    <property type="entry name" value="Fer2_4"/>
    <property type="match status" value="1"/>
</dbReference>
<dbReference type="RefSeq" id="WP_089758793.1">
    <property type="nucleotide sequence ID" value="NZ_FNGO01000005.1"/>
</dbReference>
<dbReference type="Gene3D" id="3.10.20.740">
    <property type="match status" value="1"/>
</dbReference>
<keyword evidence="4" id="KW-0004">4Fe-4S</keyword>
<evidence type="ECO:0000256" key="1">
    <source>
        <dbReference type="ARBA" id="ARBA00001966"/>
    </source>
</evidence>
<dbReference type="AlphaFoldDB" id="A0A1G9KKQ9"/>
<feature type="domain" description="4Fe-4S ferredoxin-type" evidence="9">
    <location>
        <begin position="164"/>
        <end position="194"/>
    </location>
</feature>
<dbReference type="InterPro" id="IPR017900">
    <property type="entry name" value="4Fe4S_Fe_S_CS"/>
</dbReference>
<dbReference type="GO" id="GO:0016491">
    <property type="term" value="F:oxidoreductase activity"/>
    <property type="evidence" value="ECO:0007669"/>
    <property type="project" value="InterPro"/>
</dbReference>
<dbReference type="Proteomes" id="UP000199476">
    <property type="component" value="Unassembled WGS sequence"/>
</dbReference>
<dbReference type="GO" id="GO:0008137">
    <property type="term" value="F:NADH dehydrogenase (ubiquinone) activity"/>
    <property type="evidence" value="ECO:0007669"/>
    <property type="project" value="InterPro"/>
</dbReference>
<dbReference type="CDD" id="cd00207">
    <property type="entry name" value="fer2"/>
    <property type="match status" value="1"/>
</dbReference>
<evidence type="ECO:0000313" key="12">
    <source>
        <dbReference type="Proteomes" id="UP000199476"/>
    </source>
</evidence>
<dbReference type="PROSITE" id="PS51839">
    <property type="entry name" value="4FE4S_HC3"/>
    <property type="match status" value="1"/>
</dbReference>
<gene>
    <name evidence="11" type="ORF">SAMN04488692_10539</name>
</gene>
<evidence type="ECO:0000256" key="2">
    <source>
        <dbReference type="ARBA" id="ARBA00003532"/>
    </source>
</evidence>
<dbReference type="InterPro" id="IPR019574">
    <property type="entry name" value="NADH_UbQ_OxRdtase_Gsu_4Fe4S-bd"/>
</dbReference>
<evidence type="ECO:0000256" key="3">
    <source>
        <dbReference type="ARBA" id="ARBA00013529"/>
    </source>
</evidence>
<dbReference type="STRING" id="321763.SAMN04488692_10539"/>
<accession>A0A1G9KKQ9</accession>
<evidence type="ECO:0000313" key="11">
    <source>
        <dbReference type="EMBL" id="SDL49985.1"/>
    </source>
</evidence>
<dbReference type="InterPro" id="IPR000283">
    <property type="entry name" value="NADH_UbQ_OxRdtase_75kDa_su_CS"/>
</dbReference>
<dbReference type="PANTHER" id="PTHR24960:SF84">
    <property type="entry name" value="HYDROGENASE SUBUNIT"/>
    <property type="match status" value="1"/>
</dbReference>
<dbReference type="SUPFAM" id="SSF54292">
    <property type="entry name" value="2Fe-2S ferredoxin-like"/>
    <property type="match status" value="1"/>
</dbReference>
<evidence type="ECO:0000259" key="8">
    <source>
        <dbReference type="PROSITE" id="PS51085"/>
    </source>
</evidence>
<dbReference type="EMBL" id="FNGO01000005">
    <property type="protein sequence ID" value="SDL49985.1"/>
    <property type="molecule type" value="Genomic_DNA"/>
</dbReference>
<protein>
    <recommendedName>
        <fullName evidence="3">Ferredoxin</fullName>
    </recommendedName>
</protein>
<dbReference type="OrthoDB" id="9803192at2"/>
<dbReference type="PROSITE" id="PS51085">
    <property type="entry name" value="2FE2S_FER_2"/>
    <property type="match status" value="1"/>
</dbReference>
<name>A0A1G9KKQ9_9FIRM</name>
<evidence type="ECO:0000256" key="5">
    <source>
        <dbReference type="ARBA" id="ARBA00022723"/>
    </source>
</evidence>
<reference evidence="11 12" key="1">
    <citation type="submission" date="2016-10" db="EMBL/GenBank/DDBJ databases">
        <authorList>
            <person name="de Groot N.N."/>
        </authorList>
    </citation>
    <scope>NUCLEOTIDE SEQUENCE [LARGE SCALE GENOMIC DNA]</scope>
    <source>
        <strain evidence="11 12">SLAS-1</strain>
    </source>
</reference>
<dbReference type="PANTHER" id="PTHR24960">
    <property type="entry name" value="PHOTOSYSTEM I IRON-SULFUR CENTER-RELATED"/>
    <property type="match status" value="1"/>
</dbReference>
<dbReference type="PROSITE" id="PS00198">
    <property type="entry name" value="4FE4S_FER_1"/>
    <property type="match status" value="2"/>
</dbReference>
<keyword evidence="12" id="KW-1185">Reference proteome</keyword>
<evidence type="ECO:0000256" key="4">
    <source>
        <dbReference type="ARBA" id="ARBA00022485"/>
    </source>
</evidence>
<keyword evidence="6" id="KW-0408">Iron</keyword>
<feature type="domain" description="4Fe-4S His(Cys)3-ligated-type" evidence="10">
    <location>
        <begin position="84"/>
        <end position="123"/>
    </location>
</feature>
<organism evidence="11 12">
    <name type="scientific">Halarsenatibacter silvermanii</name>
    <dbReference type="NCBI Taxonomy" id="321763"/>
    <lineage>
        <taxon>Bacteria</taxon>
        <taxon>Bacillati</taxon>
        <taxon>Bacillota</taxon>
        <taxon>Clostridia</taxon>
        <taxon>Halanaerobiales</taxon>
        <taxon>Halarsenatibacteraceae</taxon>
        <taxon>Halarsenatibacter</taxon>
    </lineage>
</organism>
<proteinExistence type="predicted"/>
<dbReference type="GO" id="GO:0051539">
    <property type="term" value="F:4 iron, 4 sulfur cluster binding"/>
    <property type="evidence" value="ECO:0007669"/>
    <property type="project" value="UniProtKB-KW"/>
</dbReference>
<comment type="cofactor">
    <cofactor evidence="1">
        <name>[4Fe-4S] cluster</name>
        <dbReference type="ChEBI" id="CHEBI:49883"/>
    </cofactor>
</comment>
<dbReference type="InterPro" id="IPR050157">
    <property type="entry name" value="PSI_iron-sulfur_center"/>
</dbReference>
<dbReference type="InterPro" id="IPR017896">
    <property type="entry name" value="4Fe4S_Fe-S-bd"/>
</dbReference>
<dbReference type="InterPro" id="IPR036010">
    <property type="entry name" value="2Fe-2S_ferredoxin-like_sf"/>
</dbReference>
<dbReference type="InterPro" id="IPR001041">
    <property type="entry name" value="2Fe-2S_ferredoxin-type"/>
</dbReference>